<dbReference type="Pfam" id="PF13635">
    <property type="entry name" value="DUF4143"/>
    <property type="match status" value="1"/>
</dbReference>
<dbReference type="Pfam" id="PF13173">
    <property type="entry name" value="AAA_14"/>
    <property type="match status" value="1"/>
</dbReference>
<dbReference type="InterPro" id="IPR041682">
    <property type="entry name" value="AAA_14"/>
</dbReference>
<proteinExistence type="predicted"/>
<name>A0A7V0Z6R0_UNCW3</name>
<dbReference type="Gene3D" id="3.40.50.300">
    <property type="entry name" value="P-loop containing nucleotide triphosphate hydrolases"/>
    <property type="match status" value="1"/>
</dbReference>
<evidence type="ECO:0000259" key="2">
    <source>
        <dbReference type="Pfam" id="PF13635"/>
    </source>
</evidence>
<feature type="domain" description="AAA" evidence="1">
    <location>
        <begin position="22"/>
        <end position="139"/>
    </location>
</feature>
<dbReference type="InterPro" id="IPR025420">
    <property type="entry name" value="DUF4143"/>
</dbReference>
<dbReference type="PANTHER" id="PTHR43566">
    <property type="entry name" value="CONSERVED PROTEIN"/>
    <property type="match status" value="1"/>
</dbReference>
<reference evidence="3" key="1">
    <citation type="journal article" date="2020" name="mSystems">
        <title>Genome- and Community-Level Interaction Insights into Carbon Utilization and Element Cycling Functions of Hydrothermarchaeota in Hydrothermal Sediment.</title>
        <authorList>
            <person name="Zhou Z."/>
            <person name="Liu Y."/>
            <person name="Xu W."/>
            <person name="Pan J."/>
            <person name="Luo Z.H."/>
            <person name="Li M."/>
        </authorList>
    </citation>
    <scope>NUCLEOTIDE SEQUENCE [LARGE SCALE GENOMIC DNA]</scope>
    <source>
        <strain evidence="3">SpSt-258</strain>
    </source>
</reference>
<evidence type="ECO:0000259" key="1">
    <source>
        <dbReference type="Pfam" id="PF13173"/>
    </source>
</evidence>
<organism evidence="3">
    <name type="scientific">candidate division WOR-3 bacterium</name>
    <dbReference type="NCBI Taxonomy" id="2052148"/>
    <lineage>
        <taxon>Bacteria</taxon>
        <taxon>Bacteria division WOR-3</taxon>
    </lineage>
</organism>
<dbReference type="PANTHER" id="PTHR43566:SF2">
    <property type="entry name" value="DUF4143 DOMAIN-CONTAINING PROTEIN"/>
    <property type="match status" value="1"/>
</dbReference>
<protein>
    <submittedName>
        <fullName evidence="3">ATP-binding protein</fullName>
    </submittedName>
</protein>
<keyword evidence="3" id="KW-0067">ATP-binding</keyword>
<dbReference type="SUPFAM" id="SSF52540">
    <property type="entry name" value="P-loop containing nucleoside triphosphate hydrolases"/>
    <property type="match status" value="1"/>
</dbReference>
<dbReference type="AlphaFoldDB" id="A0A7V0Z6R0"/>
<dbReference type="GO" id="GO:0005524">
    <property type="term" value="F:ATP binding"/>
    <property type="evidence" value="ECO:0007669"/>
    <property type="project" value="UniProtKB-KW"/>
</dbReference>
<accession>A0A7V0Z6R0</accession>
<keyword evidence="3" id="KW-0547">Nucleotide-binding</keyword>
<feature type="domain" description="DUF4143" evidence="2">
    <location>
        <begin position="189"/>
        <end position="347"/>
    </location>
</feature>
<evidence type="ECO:0000313" key="3">
    <source>
        <dbReference type="EMBL" id="HDY59617.1"/>
    </source>
</evidence>
<comment type="caution">
    <text evidence="3">The sequence shown here is derived from an EMBL/GenBank/DDBJ whole genome shotgun (WGS) entry which is preliminary data.</text>
</comment>
<gene>
    <name evidence="3" type="ORF">ENP86_08720</name>
</gene>
<sequence>MAKFFYIHREIEKIIVKAVNQFPAVVLTGPRQSGKSTMLKQLFSDQYKYISFDDPLNRERALSDPKFFLGSLGEKVILDEIQYVPQLLSYVKIIIDENRQKKGPFIFTGSQQFNMIRNLGDTLAGRVAIFELLPFSIYEKSNAIKNKSFSSPEEYFVHSCLRGSFPEIVVDKKMDSRIWYGSYVQTYLERDIRMFFNIGYLRDFQGCLQLLASRTAQILNLSSLSAELGVAVNTVKKWISILEATRIIYLLRPYYRNIGKRITKSPKIYFLDCGLVSYLLSINNREFLLNGPVAGALFENFCIQETIKVIMNYNKRAGLYYLRSHNGFEVDLIIEKDGKLYPVEFKLTKTPAVEMGSAIKRFRQSFTGLPVMSGKIVSFCEESIPLSPDVSIASFDDYLAWLQR</sequence>
<dbReference type="InterPro" id="IPR027417">
    <property type="entry name" value="P-loop_NTPase"/>
</dbReference>
<dbReference type="EMBL" id="DSKY01000021">
    <property type="protein sequence ID" value="HDY59617.1"/>
    <property type="molecule type" value="Genomic_DNA"/>
</dbReference>